<gene>
    <name evidence="2" type="ORF">CO030_01255</name>
</gene>
<dbReference type="Proteomes" id="UP000231456">
    <property type="component" value="Unassembled WGS sequence"/>
</dbReference>
<dbReference type="PANTHER" id="PTHR43736:SF1">
    <property type="entry name" value="DIHYDRONEOPTERIN TRIPHOSPHATE DIPHOSPHATASE"/>
    <property type="match status" value="1"/>
</dbReference>
<comment type="caution">
    <text evidence="2">The sequence shown here is derived from an EMBL/GenBank/DDBJ whole genome shotgun (WGS) entry which is preliminary data.</text>
</comment>
<dbReference type="Gene3D" id="3.90.79.10">
    <property type="entry name" value="Nucleoside Triphosphate Pyrophosphohydrolase"/>
    <property type="match status" value="1"/>
</dbReference>
<dbReference type="SUPFAM" id="SSF55811">
    <property type="entry name" value="Nudix"/>
    <property type="match status" value="1"/>
</dbReference>
<dbReference type="InterPro" id="IPR015797">
    <property type="entry name" value="NUDIX_hydrolase-like_dom_sf"/>
</dbReference>
<accession>A0A2M8FAH7</accession>
<dbReference type="Pfam" id="PF00293">
    <property type="entry name" value="NUDIX"/>
    <property type="match status" value="1"/>
</dbReference>
<evidence type="ECO:0000313" key="2">
    <source>
        <dbReference type="EMBL" id="PJC52744.1"/>
    </source>
</evidence>
<feature type="domain" description="Nudix hydrolase" evidence="1">
    <location>
        <begin position="6"/>
        <end position="134"/>
    </location>
</feature>
<dbReference type="EMBL" id="PFRH01000046">
    <property type="protein sequence ID" value="PJC52744.1"/>
    <property type="molecule type" value="Genomic_DNA"/>
</dbReference>
<evidence type="ECO:0000259" key="1">
    <source>
        <dbReference type="PROSITE" id="PS51462"/>
    </source>
</evidence>
<sequence length="136" mass="15397">MELPAGTIIAVGPIIIENGKVLLNRERKSDGEESPYFMLPGGTMEDFDMPLEEVARREAKEEIGVDIEIVKPLRTLLVKRPGKETYAILVHYLAKRIGEIVPGPQTIEWDWYDIQNLPENCAPNVVEIIEDVKKEL</sequence>
<dbReference type="PANTHER" id="PTHR43736">
    <property type="entry name" value="ADP-RIBOSE PYROPHOSPHATASE"/>
    <property type="match status" value="1"/>
</dbReference>
<dbReference type="InterPro" id="IPR000086">
    <property type="entry name" value="NUDIX_hydrolase_dom"/>
</dbReference>
<reference evidence="3" key="1">
    <citation type="submission" date="2017-09" db="EMBL/GenBank/DDBJ databases">
        <title>Depth-based differentiation of microbial function through sediment-hosted aquifers and enrichment of novel symbionts in the deep terrestrial subsurface.</title>
        <authorList>
            <person name="Probst A.J."/>
            <person name="Ladd B."/>
            <person name="Jarett J.K."/>
            <person name="Geller-Mcgrath D.E."/>
            <person name="Sieber C.M.K."/>
            <person name="Emerson J.B."/>
            <person name="Anantharaman K."/>
            <person name="Thomas B.C."/>
            <person name="Malmstrom R."/>
            <person name="Stieglmeier M."/>
            <person name="Klingl A."/>
            <person name="Woyke T."/>
            <person name="Ryan C.M."/>
            <person name="Banfield J.F."/>
        </authorList>
    </citation>
    <scope>NUCLEOTIDE SEQUENCE [LARGE SCALE GENOMIC DNA]</scope>
</reference>
<name>A0A2M8FAH7_9BACT</name>
<dbReference type="AlphaFoldDB" id="A0A2M8FAH7"/>
<proteinExistence type="predicted"/>
<evidence type="ECO:0000313" key="3">
    <source>
        <dbReference type="Proteomes" id="UP000231456"/>
    </source>
</evidence>
<protein>
    <recommendedName>
        <fullName evidence="1">Nudix hydrolase domain-containing protein</fullName>
    </recommendedName>
</protein>
<organism evidence="2 3">
    <name type="scientific">Candidatus Magasanikbacteria bacterium CG_4_9_14_0_2_um_filter_42_11</name>
    <dbReference type="NCBI Taxonomy" id="1974643"/>
    <lineage>
        <taxon>Bacteria</taxon>
        <taxon>Candidatus Magasanikiibacteriota</taxon>
    </lineage>
</organism>
<dbReference type="PROSITE" id="PS51462">
    <property type="entry name" value="NUDIX"/>
    <property type="match status" value="1"/>
</dbReference>